<dbReference type="EMBL" id="GBXI01016668">
    <property type="protein sequence ID" value="JAC97623.1"/>
    <property type="molecule type" value="Transcribed_RNA"/>
</dbReference>
<name>A0A0A1WF41_ZEUCU</name>
<gene>
    <name evidence="1" type="primary">DCN</name>
    <name evidence="1" type="ORF">g.15791</name>
</gene>
<dbReference type="SUPFAM" id="SSF52047">
    <property type="entry name" value="RNI-like"/>
    <property type="match status" value="1"/>
</dbReference>
<protein>
    <submittedName>
        <fullName evidence="1">Decorin</fullName>
    </submittedName>
</protein>
<proteinExistence type="predicted"/>
<organism evidence="1">
    <name type="scientific">Zeugodacus cucurbitae</name>
    <name type="common">Melon fruit fly</name>
    <name type="synonym">Bactrocera cucurbitae</name>
    <dbReference type="NCBI Taxonomy" id="28588"/>
    <lineage>
        <taxon>Eukaryota</taxon>
        <taxon>Metazoa</taxon>
        <taxon>Ecdysozoa</taxon>
        <taxon>Arthropoda</taxon>
        <taxon>Hexapoda</taxon>
        <taxon>Insecta</taxon>
        <taxon>Pterygota</taxon>
        <taxon>Neoptera</taxon>
        <taxon>Endopterygota</taxon>
        <taxon>Diptera</taxon>
        <taxon>Brachycera</taxon>
        <taxon>Muscomorpha</taxon>
        <taxon>Tephritoidea</taxon>
        <taxon>Tephritidae</taxon>
        <taxon>Zeugodacus</taxon>
        <taxon>Zeugodacus</taxon>
    </lineage>
</organism>
<sequence length="452" mass="53310">MDREMILDFSDYSTAYERILNKWKCENSNANPNEPIYQWRLTVNPNDGKYQCIPTDAVWKKWRRTKNSDMSLWDLNDACLNNILKYAYKYGVFVSNDDHWTYHWNMTCPQFKEFYDKTFFKDKLQEIARTKAVSLNEDKETLDEIIQRNINIDEVYGLGLTNSDLSAIDLFPGIKRLTLRNCQLTGKYINELTDLEILELEDIEGLQPKNLSLIFKNNELRVLKLLRVPGAFTEHLAYEISQNLLKQEGEDVQQLEELAISSDEIDGCQALGCLRYLRKLEIDISHLRLYSCEFQKCAYFFNELSNNINLQELKIINGIVTRNDFEILTMLRKLKKLTFHVTAGVDLRDFCRFSHLEELHLFSTFVYMKELMTILRDCPQLTVFTIKMFFDYTTVKFSAASHLIKMQNRYKLPVRVRVSLSLETGRLSELVRKHTYYLNIEEFFGNDVPVIY</sequence>
<dbReference type="AlphaFoldDB" id="A0A0A1WF41"/>
<evidence type="ECO:0000313" key="1">
    <source>
        <dbReference type="EMBL" id="JAC97623.1"/>
    </source>
</evidence>
<accession>A0A0A1WF41</accession>
<reference evidence="1" key="2">
    <citation type="journal article" date="2015" name="Gigascience">
        <title>Reconstructing a comprehensive transcriptome assembly of a white-pupal translocated strain of the pest fruit fly Bactrocera cucurbitae.</title>
        <authorList>
            <person name="Sim S.B."/>
            <person name="Calla B."/>
            <person name="Hall B."/>
            <person name="DeRego T."/>
            <person name="Geib S.M."/>
        </authorList>
    </citation>
    <scope>NUCLEOTIDE SEQUENCE</scope>
</reference>
<reference evidence="1" key="1">
    <citation type="submission" date="2014-11" db="EMBL/GenBank/DDBJ databases">
        <authorList>
            <person name="Geib S."/>
        </authorList>
    </citation>
    <scope>NUCLEOTIDE SEQUENCE</scope>
</reference>
<dbReference type="Gene3D" id="3.80.10.10">
    <property type="entry name" value="Ribonuclease Inhibitor"/>
    <property type="match status" value="1"/>
</dbReference>
<dbReference type="InterPro" id="IPR032675">
    <property type="entry name" value="LRR_dom_sf"/>
</dbReference>